<feature type="transmembrane region" description="Helical" evidence="8">
    <location>
        <begin position="24"/>
        <end position="43"/>
    </location>
</feature>
<dbReference type="InterPro" id="IPR020846">
    <property type="entry name" value="MFS_dom"/>
</dbReference>
<protein>
    <submittedName>
        <fullName evidence="10">DHA2 family efflux MFS transporter permease subunit</fullName>
    </submittedName>
</protein>
<gene>
    <name evidence="10" type="ORF">FA014_11435</name>
</gene>
<feature type="transmembrane region" description="Helical" evidence="8">
    <location>
        <begin position="55"/>
        <end position="78"/>
    </location>
</feature>
<dbReference type="Gene3D" id="1.20.1250.20">
    <property type="entry name" value="MFS general substrate transporter like domains"/>
    <property type="match status" value="1"/>
</dbReference>
<evidence type="ECO:0000256" key="4">
    <source>
        <dbReference type="ARBA" id="ARBA00022475"/>
    </source>
</evidence>
<dbReference type="InterPro" id="IPR004638">
    <property type="entry name" value="EmrB-like"/>
</dbReference>
<dbReference type="Pfam" id="PF07690">
    <property type="entry name" value="MFS_1"/>
    <property type="match status" value="1"/>
</dbReference>
<dbReference type="SUPFAM" id="SSF103473">
    <property type="entry name" value="MFS general substrate transporter"/>
    <property type="match status" value="1"/>
</dbReference>
<evidence type="ECO:0000256" key="2">
    <source>
        <dbReference type="ARBA" id="ARBA00008537"/>
    </source>
</evidence>
<evidence type="ECO:0000259" key="9">
    <source>
        <dbReference type="PROSITE" id="PS50850"/>
    </source>
</evidence>
<dbReference type="Gene3D" id="1.20.1720.10">
    <property type="entry name" value="Multidrug resistance protein D"/>
    <property type="match status" value="1"/>
</dbReference>
<reference evidence="10 11" key="1">
    <citation type="submission" date="2019-05" db="EMBL/GenBank/DDBJ databases">
        <title>Genome sequence of Cellulomonas hominis strain CS1.</title>
        <authorList>
            <person name="Belmont J."/>
            <person name="Maclea K.S."/>
        </authorList>
    </citation>
    <scope>NUCLEOTIDE SEQUENCE [LARGE SCALE GENOMIC DNA]</scope>
    <source>
        <strain evidence="10 11">CS1</strain>
    </source>
</reference>
<dbReference type="PANTHER" id="PTHR42718:SF9">
    <property type="entry name" value="MAJOR FACILITATOR SUPERFAMILY MULTIDRUG TRANSPORTER MFSC"/>
    <property type="match status" value="1"/>
</dbReference>
<dbReference type="GO" id="GO:0022857">
    <property type="term" value="F:transmembrane transporter activity"/>
    <property type="evidence" value="ECO:0007669"/>
    <property type="project" value="InterPro"/>
</dbReference>
<evidence type="ECO:0000256" key="6">
    <source>
        <dbReference type="ARBA" id="ARBA00022989"/>
    </source>
</evidence>
<feature type="transmembrane region" description="Helical" evidence="8">
    <location>
        <begin position="114"/>
        <end position="136"/>
    </location>
</feature>
<dbReference type="PROSITE" id="PS50850">
    <property type="entry name" value="MFS"/>
    <property type="match status" value="1"/>
</dbReference>
<evidence type="ECO:0000256" key="5">
    <source>
        <dbReference type="ARBA" id="ARBA00022692"/>
    </source>
</evidence>
<feature type="transmembrane region" description="Helical" evidence="8">
    <location>
        <begin position="205"/>
        <end position="223"/>
    </location>
</feature>
<dbReference type="InterPro" id="IPR011701">
    <property type="entry name" value="MFS"/>
</dbReference>
<dbReference type="NCBIfam" id="TIGR00711">
    <property type="entry name" value="efflux_EmrB"/>
    <property type="match status" value="1"/>
</dbReference>
<sequence>MLDSSIVNVAVPDIARDLGIGLDAVHWVVSGYLLSLAVGLALTAYAARRFGTMRVYLASMVLFVAASAACALAPTIGLLVVGRVVQGFVGAPLVPLALSILLGKDGVRGGAVPVSAALVLFLAPALGPSLGGVLVGAGGWRWVFLVNVPVGAAGLLLALRLRDVGARGRPDARFDPVGFALLAGGLVATLLGATRASAAGWDRPAPLALVAAGLALLAAFVRWAARREQPAVRLDVVRGAQSLLALGLQVITSVIAFGTVFLMPVFTQEVQGRSALATGVALLPQGLVMGLGTALGQRMSARVSLRALVTTGFAVLAVSSAVLLVLTAGTPLWATAVMLCGRALAAGFITTPLLTAFLAPLREAELADGNTLYNITQRLGGSIGVSVLGSIAAAGAVERGALAAFHEVGAILVGLAVVAAALSWRLRPERPHGDAAAAPRSLLG</sequence>
<feature type="transmembrane region" description="Helical" evidence="8">
    <location>
        <begin position="142"/>
        <end position="161"/>
    </location>
</feature>
<comment type="subcellular location">
    <subcellularLocation>
        <location evidence="1">Cell membrane</location>
        <topology evidence="1">Multi-pass membrane protein</topology>
    </subcellularLocation>
</comment>
<keyword evidence="5 8" id="KW-0812">Transmembrane</keyword>
<comment type="caution">
    <text evidence="10">The sequence shown here is derived from an EMBL/GenBank/DDBJ whole genome shotgun (WGS) entry which is preliminary data.</text>
</comment>
<dbReference type="OrthoDB" id="7375466at2"/>
<feature type="domain" description="Major facilitator superfamily (MFS) profile" evidence="9">
    <location>
        <begin position="1"/>
        <end position="431"/>
    </location>
</feature>
<feature type="transmembrane region" description="Helical" evidence="8">
    <location>
        <begin position="84"/>
        <end position="102"/>
    </location>
</feature>
<proteinExistence type="inferred from homology"/>
<name>A0A7Z8JZ57_9CELL</name>
<keyword evidence="7 8" id="KW-0472">Membrane</keyword>
<evidence type="ECO:0000256" key="1">
    <source>
        <dbReference type="ARBA" id="ARBA00004651"/>
    </source>
</evidence>
<evidence type="ECO:0000256" key="3">
    <source>
        <dbReference type="ARBA" id="ARBA00022448"/>
    </source>
</evidence>
<dbReference type="AlphaFoldDB" id="A0A7Z8JZ57"/>
<evidence type="ECO:0000313" key="11">
    <source>
        <dbReference type="Proteomes" id="UP000308121"/>
    </source>
</evidence>
<organism evidence="10 11">
    <name type="scientific">Cellulomonas hominis</name>
    <dbReference type="NCBI Taxonomy" id="156981"/>
    <lineage>
        <taxon>Bacteria</taxon>
        <taxon>Bacillati</taxon>
        <taxon>Actinomycetota</taxon>
        <taxon>Actinomycetes</taxon>
        <taxon>Micrococcales</taxon>
        <taxon>Cellulomonadaceae</taxon>
        <taxon>Cellulomonas</taxon>
    </lineage>
</organism>
<comment type="similarity">
    <text evidence="2">Belongs to the major facilitator superfamily. EmrB family.</text>
</comment>
<feature type="transmembrane region" description="Helical" evidence="8">
    <location>
        <begin position="403"/>
        <end position="424"/>
    </location>
</feature>
<feature type="transmembrane region" description="Helical" evidence="8">
    <location>
        <begin position="275"/>
        <end position="295"/>
    </location>
</feature>
<feature type="transmembrane region" description="Helical" evidence="8">
    <location>
        <begin position="243"/>
        <end position="263"/>
    </location>
</feature>
<evidence type="ECO:0000256" key="7">
    <source>
        <dbReference type="ARBA" id="ARBA00023136"/>
    </source>
</evidence>
<evidence type="ECO:0000256" key="8">
    <source>
        <dbReference type="SAM" id="Phobius"/>
    </source>
</evidence>
<dbReference type="PANTHER" id="PTHR42718">
    <property type="entry name" value="MAJOR FACILITATOR SUPERFAMILY MULTIDRUG TRANSPORTER MFSC"/>
    <property type="match status" value="1"/>
</dbReference>
<accession>A0A7Z8JZ57</accession>
<dbReference type="GO" id="GO:0005886">
    <property type="term" value="C:plasma membrane"/>
    <property type="evidence" value="ECO:0007669"/>
    <property type="project" value="UniProtKB-SubCell"/>
</dbReference>
<dbReference type="EMBL" id="SZYE01000086">
    <property type="protein sequence ID" value="TKR23399.1"/>
    <property type="molecule type" value="Genomic_DNA"/>
</dbReference>
<feature type="transmembrane region" description="Helical" evidence="8">
    <location>
        <begin position="379"/>
        <end position="397"/>
    </location>
</feature>
<evidence type="ECO:0000313" key="10">
    <source>
        <dbReference type="EMBL" id="TKR23399.1"/>
    </source>
</evidence>
<feature type="transmembrane region" description="Helical" evidence="8">
    <location>
        <begin position="173"/>
        <end position="193"/>
    </location>
</feature>
<keyword evidence="6 8" id="KW-1133">Transmembrane helix</keyword>
<feature type="transmembrane region" description="Helical" evidence="8">
    <location>
        <begin position="332"/>
        <end position="358"/>
    </location>
</feature>
<dbReference type="Proteomes" id="UP000308121">
    <property type="component" value="Unassembled WGS sequence"/>
</dbReference>
<keyword evidence="3" id="KW-0813">Transport</keyword>
<dbReference type="InterPro" id="IPR036259">
    <property type="entry name" value="MFS_trans_sf"/>
</dbReference>
<feature type="transmembrane region" description="Helical" evidence="8">
    <location>
        <begin position="307"/>
        <end position="326"/>
    </location>
</feature>
<keyword evidence="4" id="KW-1003">Cell membrane</keyword>